<dbReference type="InterPro" id="IPR029044">
    <property type="entry name" value="Nucleotide-diphossugar_trans"/>
</dbReference>
<reference evidence="2" key="1">
    <citation type="submission" date="2021-01" db="EMBL/GenBank/DDBJ databases">
        <authorList>
            <person name="Corre E."/>
            <person name="Pelletier E."/>
            <person name="Niang G."/>
            <person name="Scheremetjew M."/>
            <person name="Finn R."/>
            <person name="Kale V."/>
            <person name="Holt S."/>
            <person name="Cochrane G."/>
            <person name="Meng A."/>
            <person name="Brown T."/>
            <person name="Cohen L."/>
        </authorList>
    </citation>
    <scope>NUCLEOTIDE SEQUENCE</scope>
    <source>
        <strain evidence="2">Pop2</strain>
    </source>
</reference>
<gene>
    <name evidence="2" type="ORF">DBRI1063_LOCUS19869</name>
</gene>
<dbReference type="EMBL" id="HBGN01030870">
    <property type="protein sequence ID" value="CAD9347403.1"/>
    <property type="molecule type" value="Transcribed_RNA"/>
</dbReference>
<accession>A0A6U3XTU0</accession>
<organism evidence="2">
    <name type="scientific">Ditylum brightwellii</name>
    <dbReference type="NCBI Taxonomy" id="49249"/>
    <lineage>
        <taxon>Eukaryota</taxon>
        <taxon>Sar</taxon>
        <taxon>Stramenopiles</taxon>
        <taxon>Ochrophyta</taxon>
        <taxon>Bacillariophyta</taxon>
        <taxon>Mediophyceae</taxon>
        <taxon>Lithodesmiophycidae</taxon>
        <taxon>Lithodesmiales</taxon>
        <taxon>Lithodesmiaceae</taxon>
        <taxon>Ditylum</taxon>
    </lineage>
</organism>
<dbReference type="PANTHER" id="PTHR11183">
    <property type="entry name" value="GLYCOGENIN SUBFAMILY MEMBER"/>
    <property type="match status" value="1"/>
</dbReference>
<protein>
    <recommendedName>
        <fullName evidence="3">Hexosyltransferase</fullName>
    </recommendedName>
</protein>
<sequence length="380" mass="43417">MALITNLAMNTVHPISSRSEASNYISATRELGNWIGLKLKTVIFASILILTFLSLFYNVHFQNTLLEQYKYGRSTPTHPSHGHGAVPRRVAIVNFVESMDQIYGVYSIQKQMMKYNINATHVVLVPHDMKQSLQDVIALWVGEENRRFVVKDEIVGKVSSKSGIWAGVFNKLWAFNLTEFEKVIVLDGDILIRTDITHWFDYPTPCAIQAKDDLNWNSGAIVITPDSMEFQQMLSRLPHLERYDANKAYDSDPMTSGYGQQAFVTTFFLGVQKNATDDRKRCVMPTESAVLSSSLRIPGFSYFNKFQPWIYETVHFTVDKPWRGGTHPDHPFVCSMLREWNESMQGVEKYYDLVPPIKNDYLRNCGNRSSSSSRAAQEQD</sequence>
<evidence type="ECO:0008006" key="3">
    <source>
        <dbReference type="Google" id="ProtNLM"/>
    </source>
</evidence>
<dbReference type="SUPFAM" id="SSF53448">
    <property type="entry name" value="Nucleotide-diphospho-sugar transferases"/>
    <property type="match status" value="1"/>
</dbReference>
<evidence type="ECO:0000313" key="2">
    <source>
        <dbReference type="EMBL" id="CAD9347403.1"/>
    </source>
</evidence>
<dbReference type="AlphaFoldDB" id="A0A6U3XTU0"/>
<keyword evidence="1" id="KW-1133">Transmembrane helix</keyword>
<keyword evidence="1" id="KW-0472">Membrane</keyword>
<evidence type="ECO:0000256" key="1">
    <source>
        <dbReference type="SAM" id="Phobius"/>
    </source>
</evidence>
<keyword evidence="1" id="KW-0812">Transmembrane</keyword>
<proteinExistence type="predicted"/>
<name>A0A6U3XTU0_9STRA</name>
<dbReference type="Gene3D" id="3.90.550.10">
    <property type="entry name" value="Spore Coat Polysaccharide Biosynthesis Protein SpsA, Chain A"/>
    <property type="match status" value="1"/>
</dbReference>
<feature type="transmembrane region" description="Helical" evidence="1">
    <location>
        <begin position="39"/>
        <end position="57"/>
    </location>
</feature>
<dbReference type="InterPro" id="IPR050587">
    <property type="entry name" value="GNT1/Glycosyltrans_8"/>
</dbReference>